<keyword evidence="3 6" id="KW-0812">Transmembrane</keyword>
<keyword evidence="8" id="KW-1185">Reference proteome</keyword>
<accession>A0ABS0B0S8</accession>
<feature type="transmembrane region" description="Helical" evidence="6">
    <location>
        <begin position="114"/>
        <end position="135"/>
    </location>
</feature>
<dbReference type="EMBL" id="JAAEJV010000057">
    <property type="protein sequence ID" value="MBF5059971.1"/>
    <property type="molecule type" value="Genomic_DNA"/>
</dbReference>
<comment type="caution">
    <text evidence="7">The sequence shown here is derived from an EMBL/GenBank/DDBJ whole genome shotgun (WGS) entry which is preliminary data.</text>
</comment>
<evidence type="ECO:0000256" key="3">
    <source>
        <dbReference type="ARBA" id="ARBA00022692"/>
    </source>
</evidence>
<dbReference type="PANTHER" id="PTHR30238">
    <property type="entry name" value="MEMBRANE BOUND PREDICTED REDOX MODULATOR"/>
    <property type="match status" value="1"/>
</dbReference>
<evidence type="ECO:0000256" key="5">
    <source>
        <dbReference type="ARBA" id="ARBA00023136"/>
    </source>
</evidence>
<feature type="transmembrane region" description="Helical" evidence="6">
    <location>
        <begin position="179"/>
        <end position="198"/>
    </location>
</feature>
<evidence type="ECO:0000256" key="4">
    <source>
        <dbReference type="ARBA" id="ARBA00022989"/>
    </source>
</evidence>
<keyword evidence="4 6" id="KW-1133">Transmembrane helix</keyword>
<dbReference type="Proteomes" id="UP001194714">
    <property type="component" value="Unassembled WGS sequence"/>
</dbReference>
<comment type="similarity">
    <text evidence="2">Belongs to the TerC family.</text>
</comment>
<evidence type="ECO:0000256" key="2">
    <source>
        <dbReference type="ARBA" id="ARBA00007511"/>
    </source>
</evidence>
<feature type="transmembrane region" description="Helical" evidence="6">
    <location>
        <begin position="204"/>
        <end position="222"/>
    </location>
</feature>
<dbReference type="Pfam" id="PF03741">
    <property type="entry name" value="TerC"/>
    <property type="match status" value="1"/>
</dbReference>
<evidence type="ECO:0000256" key="1">
    <source>
        <dbReference type="ARBA" id="ARBA00004141"/>
    </source>
</evidence>
<name>A0ABS0B0S8_9BACT</name>
<protein>
    <submittedName>
        <fullName evidence="7">Uncharacterized protein</fullName>
    </submittedName>
</protein>
<evidence type="ECO:0000256" key="6">
    <source>
        <dbReference type="SAM" id="Phobius"/>
    </source>
</evidence>
<comment type="subcellular location">
    <subcellularLocation>
        <location evidence="1">Membrane</location>
        <topology evidence="1">Multi-pass membrane protein</topology>
    </subcellularLocation>
</comment>
<dbReference type="InterPro" id="IPR005496">
    <property type="entry name" value="Integral_membrane_TerC"/>
</dbReference>
<feature type="transmembrane region" description="Helical" evidence="6">
    <location>
        <begin position="147"/>
        <end position="167"/>
    </location>
</feature>
<feature type="transmembrane region" description="Helical" evidence="6">
    <location>
        <begin position="14"/>
        <end position="36"/>
    </location>
</feature>
<feature type="transmembrane region" description="Helical" evidence="6">
    <location>
        <begin position="48"/>
        <end position="68"/>
    </location>
</feature>
<evidence type="ECO:0000313" key="8">
    <source>
        <dbReference type="Proteomes" id="UP001194714"/>
    </source>
</evidence>
<proteinExistence type="inferred from homology"/>
<feature type="transmembrane region" description="Helical" evidence="6">
    <location>
        <begin position="74"/>
        <end position="93"/>
    </location>
</feature>
<evidence type="ECO:0000313" key="7">
    <source>
        <dbReference type="EMBL" id="MBF5059971.1"/>
    </source>
</evidence>
<organism evidence="7 8">
    <name type="scientific">Candidatus Neptunichlamydia vexilliferae</name>
    <dbReference type="NCBI Taxonomy" id="1651774"/>
    <lineage>
        <taxon>Bacteria</taxon>
        <taxon>Pseudomonadati</taxon>
        <taxon>Chlamydiota</taxon>
        <taxon>Chlamydiia</taxon>
        <taxon>Parachlamydiales</taxon>
        <taxon>Simkaniaceae</taxon>
        <taxon>Candidatus Neptunichlamydia</taxon>
    </lineage>
</organism>
<dbReference type="InterPro" id="IPR022493">
    <property type="entry name" value="CHP03716_TM_YkoY"/>
</dbReference>
<sequence>MLDQTFALIDIPRLITLIFLEGILSLDNALAIAIIVRGLPTQLRQKALFIGLASSIILRAFGVLSAAYLIQLYWVQLLGGAYLFYLALAHILSKRRAELRTPRFRSFWGTVVRIELTDFIFAVDSILAGLALVGVSFHHHELPPKIWIVYIGGISGLIMMRFAAGFFTHLIDRFPRLELGAHLTVGWVGLKLLIEVLLKGLPTWAEPIFWTGIIASFAFGFLKLQK</sequence>
<reference evidence="7 8" key="1">
    <citation type="submission" date="2020-01" db="EMBL/GenBank/DDBJ databases">
        <title>Draft genome sequence of Cand. Neptunochlamydia vexilliferae K9.</title>
        <authorList>
            <person name="Schulz F."/>
            <person name="Koestlbacher S."/>
            <person name="Wascher F."/>
            <person name="Pizzetti I."/>
            <person name="Horn M."/>
        </authorList>
    </citation>
    <scope>NUCLEOTIDE SEQUENCE [LARGE SCALE GENOMIC DNA]</scope>
    <source>
        <strain evidence="7 8">K9</strain>
    </source>
</reference>
<dbReference type="PANTHER" id="PTHR30238:SF4">
    <property type="entry name" value="SLL1022 PROTEIN"/>
    <property type="match status" value="1"/>
</dbReference>
<gene>
    <name evidence="7" type="ORF">NEPTK9_001495</name>
</gene>
<dbReference type="RefSeq" id="WP_194848294.1">
    <property type="nucleotide sequence ID" value="NZ_JAAEJV010000057.1"/>
</dbReference>
<dbReference type="NCBIfam" id="TIGR03716">
    <property type="entry name" value="R_switched_YkoY"/>
    <property type="match status" value="1"/>
</dbReference>
<keyword evidence="5 6" id="KW-0472">Membrane</keyword>